<dbReference type="EMBL" id="DXIQ01000021">
    <property type="protein sequence ID" value="HIV38060.1"/>
    <property type="molecule type" value="Genomic_DNA"/>
</dbReference>
<evidence type="ECO:0000313" key="2">
    <source>
        <dbReference type="EMBL" id="HIV38060.1"/>
    </source>
</evidence>
<dbReference type="InterPro" id="IPR002852">
    <property type="entry name" value="UPF0251"/>
</dbReference>
<dbReference type="InterPro" id="IPR033913">
    <property type="entry name" value="MTH1175_dom"/>
</dbReference>
<dbReference type="Pfam" id="PF02579">
    <property type="entry name" value="Nitro_FeMo-Co"/>
    <property type="match status" value="1"/>
</dbReference>
<name>A0A9D1PB90_9FIRM</name>
<dbReference type="SUPFAM" id="SSF53146">
    <property type="entry name" value="Nitrogenase accessory factor-like"/>
    <property type="match status" value="1"/>
</dbReference>
<dbReference type="Gene3D" id="1.10.10.10">
    <property type="entry name" value="Winged helix-like DNA-binding domain superfamily/Winged helix DNA-binding domain"/>
    <property type="match status" value="1"/>
</dbReference>
<feature type="domain" description="Dinitrogenase iron-molybdenum cofactor biosynthesis" evidence="1">
    <location>
        <begin position="119"/>
        <end position="206"/>
    </location>
</feature>
<comment type="caution">
    <text evidence="2">The sequence shown here is derived from an EMBL/GenBank/DDBJ whole genome shotgun (WGS) entry which is preliminary data.</text>
</comment>
<gene>
    <name evidence="2" type="ORF">H9747_03555</name>
</gene>
<organism evidence="2 3">
    <name type="scientific">Candidatus Blautia stercorigallinarum</name>
    <dbReference type="NCBI Taxonomy" id="2838501"/>
    <lineage>
        <taxon>Bacteria</taxon>
        <taxon>Bacillati</taxon>
        <taxon>Bacillota</taxon>
        <taxon>Clostridia</taxon>
        <taxon>Lachnospirales</taxon>
        <taxon>Lachnospiraceae</taxon>
        <taxon>Blautia</taxon>
    </lineage>
</organism>
<protein>
    <submittedName>
        <fullName evidence="2">DUF134 domain-containing protein</fullName>
    </submittedName>
</protein>
<accession>A0A9D1PB90</accession>
<dbReference type="InterPro" id="IPR036388">
    <property type="entry name" value="WH-like_DNA-bd_sf"/>
</dbReference>
<dbReference type="AlphaFoldDB" id="A0A9D1PB90"/>
<dbReference type="SUPFAM" id="SSF88659">
    <property type="entry name" value="Sigma3 and sigma4 domains of RNA polymerase sigma factors"/>
    <property type="match status" value="1"/>
</dbReference>
<dbReference type="InterPro" id="IPR003731">
    <property type="entry name" value="Di-Nase_FeMo-co_biosynth"/>
</dbReference>
<dbReference type="InterPro" id="IPR036105">
    <property type="entry name" value="DiNase_FeMo-co_biosyn_sf"/>
</dbReference>
<reference evidence="2" key="2">
    <citation type="submission" date="2021-04" db="EMBL/GenBank/DDBJ databases">
        <authorList>
            <person name="Gilroy R."/>
        </authorList>
    </citation>
    <scope>NUCLEOTIDE SEQUENCE</scope>
    <source>
        <strain evidence="2">CHK195-9823</strain>
    </source>
</reference>
<dbReference type="CDD" id="cd00851">
    <property type="entry name" value="MTH1175"/>
    <property type="match status" value="1"/>
</dbReference>
<dbReference type="InterPro" id="IPR013324">
    <property type="entry name" value="RNA_pol_sigma_r3/r4-like"/>
</dbReference>
<dbReference type="PANTHER" id="PTHR42983">
    <property type="entry name" value="DINITROGENASE IRON-MOLYBDENUM COFACTOR PROTEIN-RELATED"/>
    <property type="match status" value="1"/>
</dbReference>
<evidence type="ECO:0000313" key="3">
    <source>
        <dbReference type="Proteomes" id="UP000886814"/>
    </source>
</evidence>
<dbReference type="Pfam" id="PF02001">
    <property type="entry name" value="DUF134"/>
    <property type="match status" value="1"/>
</dbReference>
<dbReference type="Gene3D" id="3.30.420.130">
    <property type="entry name" value="Dinitrogenase iron-molybdenum cofactor biosynthesis domain"/>
    <property type="match status" value="1"/>
</dbReference>
<dbReference type="Proteomes" id="UP000886814">
    <property type="component" value="Unassembled WGS sequence"/>
</dbReference>
<evidence type="ECO:0000259" key="1">
    <source>
        <dbReference type="Pfam" id="PF02579"/>
    </source>
</evidence>
<reference evidence="2" key="1">
    <citation type="journal article" date="2021" name="PeerJ">
        <title>Extensive microbial diversity within the chicken gut microbiome revealed by metagenomics and culture.</title>
        <authorList>
            <person name="Gilroy R."/>
            <person name="Ravi A."/>
            <person name="Getino M."/>
            <person name="Pursley I."/>
            <person name="Horton D.L."/>
            <person name="Alikhan N.F."/>
            <person name="Baker D."/>
            <person name="Gharbi K."/>
            <person name="Hall N."/>
            <person name="Watson M."/>
            <person name="Adriaenssens E.M."/>
            <person name="Foster-Nyarko E."/>
            <person name="Jarju S."/>
            <person name="Secka A."/>
            <person name="Antonio M."/>
            <person name="Oren A."/>
            <person name="Chaudhuri R.R."/>
            <person name="La Ragione R."/>
            <person name="Hildebrand F."/>
            <person name="Pallen M.J."/>
        </authorList>
    </citation>
    <scope>NUCLEOTIDE SEQUENCE</scope>
    <source>
        <strain evidence="2">CHK195-9823</strain>
    </source>
</reference>
<sequence length="256" mass="27833">MPRPNKPKRVRSLPICERFMPEKGSCTGHEILMSVEEYETLRLIDYQGLTQEECARKMGVGRATVQAMYTEARKKTARFLAEAATLRIHGGNYCLGEQEEMDIGGRGADKMKIAVTYENGQVYQHFGHTEQFKIYDTKDGKILNSEIIDTNGTGHGALAGFLKDRGVDVLICGGIGGGARNALGEAGIRLYPGASGDTDLQVEAFLKGSLSYDPDTTCDHHHHQDGQGCGHHHGEDGGACGHHHGEGGNCGHHHDH</sequence>
<dbReference type="PANTHER" id="PTHR42983:SF1">
    <property type="entry name" value="IRON-MOLYBDENUM PROTEIN"/>
    <property type="match status" value="1"/>
</dbReference>
<proteinExistence type="predicted"/>